<evidence type="ECO:0000259" key="2">
    <source>
        <dbReference type="Pfam" id="PF23717"/>
    </source>
</evidence>
<organism evidence="3 4">
    <name type="scientific">Mycolicibacterium murale</name>
    <dbReference type="NCBI Taxonomy" id="182220"/>
    <lineage>
        <taxon>Bacteria</taxon>
        <taxon>Bacillati</taxon>
        <taxon>Actinomycetota</taxon>
        <taxon>Actinomycetes</taxon>
        <taxon>Mycobacteriales</taxon>
        <taxon>Mycobacteriaceae</taxon>
        <taxon>Mycolicibacterium</taxon>
    </lineage>
</organism>
<evidence type="ECO:0000313" key="4">
    <source>
        <dbReference type="Proteomes" id="UP000465241"/>
    </source>
</evidence>
<keyword evidence="4" id="KW-1185">Reference proteome</keyword>
<gene>
    <name evidence="3" type="ORF">MMUR_14310</name>
</gene>
<dbReference type="EMBL" id="BLKT01000003">
    <property type="protein sequence ID" value="GFG57295.1"/>
    <property type="molecule type" value="Genomic_DNA"/>
</dbReference>
<accession>A0A7I9WHQ2</accession>
<feature type="region of interest" description="Disordered" evidence="1">
    <location>
        <begin position="454"/>
        <end position="628"/>
    </location>
</feature>
<comment type="caution">
    <text evidence="3">The sequence shown here is derived from an EMBL/GenBank/DDBJ whole genome shotgun (WGS) entry which is preliminary data.</text>
</comment>
<dbReference type="InterPro" id="IPR055583">
    <property type="entry name" value="DUF7159"/>
</dbReference>
<proteinExistence type="predicted"/>
<protein>
    <recommendedName>
        <fullName evidence="2">DUF7159 domain-containing protein</fullName>
    </recommendedName>
</protein>
<evidence type="ECO:0000256" key="1">
    <source>
        <dbReference type="SAM" id="MobiDB-lite"/>
    </source>
</evidence>
<feature type="domain" description="DUF7159" evidence="2">
    <location>
        <begin position="2"/>
        <end position="228"/>
    </location>
</feature>
<evidence type="ECO:0000313" key="3">
    <source>
        <dbReference type="EMBL" id="GFG57295.1"/>
    </source>
</evidence>
<dbReference type="RefSeq" id="WP_193488555.1">
    <property type="nucleotide sequence ID" value="NZ_BLKT01000003.1"/>
</dbReference>
<feature type="compositionally biased region" description="Low complexity" evidence="1">
    <location>
        <begin position="532"/>
        <end position="545"/>
    </location>
</feature>
<feature type="region of interest" description="Disordered" evidence="1">
    <location>
        <begin position="397"/>
        <end position="418"/>
    </location>
</feature>
<dbReference type="Proteomes" id="UP000465241">
    <property type="component" value="Unassembled WGS sequence"/>
</dbReference>
<sequence length="628" mass="63657">MDIVLGVSMTPTTVRMVLVEGEKADGVTVDHDVFDIPADNPSATSPQQVVAAILGTRESAAEGGHRLVGTGVAWRDHAEAAALRDALAAHKIDDVMLVSELHAAGALAQAVGAAVGYERTALMFLERNTATLSVVDTADGSIVKVQSHDLHATDAVAELAAMVAGLETLESPPQGVFVVGSGVAIGAIKLQLESATSLPVSAPEEPEVALARGAALASAGAPRFEASTVGLAYSQDGMEATTAGAALAGAAAADVTQVAGIGYTGAPAALAYSQADPESQAFPAYLDDDRPEPAPQQQGRKPFLLVGSALTSVFVLGVTALVISLAVSIRPTVDQRPSPAESLIVPTQVPEALPPAPEAAVAPPPAPETIQAPVPVVQQAPQPQAPPRTVYVEAPQAPAPAPAAPAPAPAAPAPAPAAPPVVAPVVPPPVVLPPPVIQLPPPVIQLPNIFRPPWQPPRNNWPDWDPPRNQPDDDDSPRPTQTQTPRPTQTQTPRPTQTQTPRPTQTQTPRPTQTQTPRPTQTQQPERPDPPAVTVPQVPTVAPEAPSRPTVPPVPQVPSIQLPQLPQWPGSGGSGSGSGGSNSGRGSGDSGGGSGESGRGSGSGSGESGGGSGGGSGGDGILPLWPFE</sequence>
<name>A0A7I9WHQ2_9MYCO</name>
<reference evidence="3 4" key="1">
    <citation type="journal article" date="2019" name="Emerg. Microbes Infect.">
        <title>Comprehensive subspecies identification of 175 nontuberculous mycobacteria species based on 7547 genomic profiles.</title>
        <authorList>
            <person name="Matsumoto Y."/>
            <person name="Kinjo T."/>
            <person name="Motooka D."/>
            <person name="Nabeya D."/>
            <person name="Jung N."/>
            <person name="Uechi K."/>
            <person name="Horii T."/>
            <person name="Iida T."/>
            <person name="Fujita J."/>
            <person name="Nakamura S."/>
        </authorList>
    </citation>
    <scope>NUCLEOTIDE SEQUENCE [LARGE SCALE GENOMIC DNA]</scope>
    <source>
        <strain evidence="3 4">JCM 13392</strain>
    </source>
</reference>
<feature type="compositionally biased region" description="Gly residues" evidence="1">
    <location>
        <begin position="570"/>
        <end position="620"/>
    </location>
</feature>
<dbReference type="Pfam" id="PF23717">
    <property type="entry name" value="DUF7159"/>
    <property type="match status" value="1"/>
</dbReference>
<feature type="compositionally biased region" description="Low complexity" evidence="1">
    <location>
        <begin position="478"/>
        <end position="525"/>
    </location>
</feature>
<dbReference type="AlphaFoldDB" id="A0A7I9WHQ2"/>